<evidence type="ECO:0000256" key="3">
    <source>
        <dbReference type="ARBA" id="ARBA00023004"/>
    </source>
</evidence>
<keyword evidence="5 6" id="KW-0560">Oxidoreductase</keyword>
<feature type="binding site" evidence="5">
    <location>
        <position position="77"/>
    </location>
    <ligand>
        <name>dimethylallyl diphosphate</name>
        <dbReference type="ChEBI" id="CHEBI:57623"/>
    </ligand>
</feature>
<feature type="binding site" evidence="5">
    <location>
        <position position="127"/>
    </location>
    <ligand>
        <name>(2E)-4-hydroxy-3-methylbut-2-enyl diphosphate</name>
        <dbReference type="ChEBI" id="CHEBI:128753"/>
    </ligand>
</feature>
<evidence type="ECO:0000256" key="2">
    <source>
        <dbReference type="ARBA" id="ARBA00022723"/>
    </source>
</evidence>
<feature type="binding site" evidence="5">
    <location>
        <position position="225"/>
    </location>
    <ligand>
        <name>isopentenyl diphosphate</name>
        <dbReference type="ChEBI" id="CHEBI:128769"/>
    </ligand>
</feature>
<proteinExistence type="inferred from homology"/>
<feature type="binding site" evidence="5">
    <location>
        <position position="127"/>
    </location>
    <ligand>
        <name>isopentenyl diphosphate</name>
        <dbReference type="ChEBI" id="CHEBI:128769"/>
    </ligand>
</feature>
<feature type="binding site" evidence="5">
    <location>
        <position position="127"/>
    </location>
    <ligand>
        <name>dimethylallyl diphosphate</name>
        <dbReference type="ChEBI" id="CHEBI:57623"/>
    </ligand>
</feature>
<dbReference type="UniPathway" id="UPA00059">
    <property type="reaction ID" value="UER00105"/>
</dbReference>
<feature type="binding site" evidence="5">
    <location>
        <position position="44"/>
    </location>
    <ligand>
        <name>(2E)-4-hydroxy-3-methylbut-2-enyl diphosphate</name>
        <dbReference type="ChEBI" id="CHEBI:128753"/>
    </ligand>
</feature>
<evidence type="ECO:0000256" key="1">
    <source>
        <dbReference type="ARBA" id="ARBA00022485"/>
    </source>
</evidence>
<feature type="binding site" evidence="5">
    <location>
        <position position="44"/>
    </location>
    <ligand>
        <name>isopentenyl diphosphate</name>
        <dbReference type="ChEBI" id="CHEBI:128769"/>
    </ligand>
</feature>
<dbReference type="Proteomes" id="UP000632828">
    <property type="component" value="Unassembled WGS sequence"/>
</dbReference>
<dbReference type="CDD" id="cd13944">
    <property type="entry name" value="lytB_ispH"/>
    <property type="match status" value="1"/>
</dbReference>
<evidence type="ECO:0000313" key="7">
    <source>
        <dbReference type="Proteomes" id="UP000632828"/>
    </source>
</evidence>
<feature type="binding site" evidence="5">
    <location>
        <position position="225"/>
    </location>
    <ligand>
        <name>(2E)-4-hydroxy-3-methylbut-2-enyl diphosphate</name>
        <dbReference type="ChEBI" id="CHEBI:128753"/>
    </ligand>
</feature>
<feature type="binding site" evidence="5">
    <location>
        <position position="226"/>
    </location>
    <ligand>
        <name>(2E)-4-hydroxy-3-methylbut-2-enyl diphosphate</name>
        <dbReference type="ChEBI" id="CHEBI:128753"/>
    </ligand>
</feature>
<dbReference type="GO" id="GO:0051539">
    <property type="term" value="F:4 iron, 4 sulfur cluster binding"/>
    <property type="evidence" value="ECO:0007669"/>
    <property type="project" value="UniProtKB-UniRule"/>
</dbReference>
<feature type="binding site" evidence="5">
    <location>
        <position position="77"/>
    </location>
    <ligand>
        <name>isopentenyl diphosphate</name>
        <dbReference type="ChEBI" id="CHEBI:128769"/>
    </ligand>
</feature>
<dbReference type="EC" id="1.17.7.4" evidence="5"/>
<comment type="pathway">
    <text evidence="5">Isoprenoid biosynthesis; isopentenyl diphosphate biosynthesis via DXP pathway; isopentenyl diphosphate from 1-deoxy-D-xylulose 5-phosphate: step 6/6.</text>
</comment>
<dbReference type="AlphaFoldDB" id="A0A8J6QN08"/>
<feature type="binding site" evidence="5">
    <location>
        <position position="12"/>
    </location>
    <ligand>
        <name>[4Fe-4S] cluster</name>
        <dbReference type="ChEBI" id="CHEBI:49883"/>
    </ligand>
</feature>
<feature type="binding site" evidence="5">
    <location>
        <position position="225"/>
    </location>
    <ligand>
        <name>dimethylallyl diphosphate</name>
        <dbReference type="ChEBI" id="CHEBI:57623"/>
    </ligand>
</feature>
<dbReference type="UniPathway" id="UPA00056">
    <property type="reaction ID" value="UER00097"/>
</dbReference>
<gene>
    <name evidence="5 6" type="primary">ispH</name>
    <name evidence="6" type="ORF">ICT70_00425</name>
</gene>
<dbReference type="PANTHER" id="PTHR30426:SF0">
    <property type="entry name" value="4-HYDROXY-3-METHYLBUT-2-ENYL DIPHOSPHATE REDUCTASE"/>
    <property type="match status" value="1"/>
</dbReference>
<dbReference type="EMBL" id="JACWUN010000001">
    <property type="protein sequence ID" value="MBD1399131.1"/>
    <property type="molecule type" value="Genomic_DNA"/>
</dbReference>
<feature type="binding site" evidence="5">
    <location>
        <position position="99"/>
    </location>
    <ligand>
        <name>[4Fe-4S] cluster</name>
        <dbReference type="ChEBI" id="CHEBI:49883"/>
    </ligand>
</feature>
<feature type="binding site" evidence="5">
    <location>
        <position position="77"/>
    </location>
    <ligand>
        <name>(2E)-4-hydroxy-3-methylbut-2-enyl diphosphate</name>
        <dbReference type="ChEBI" id="CHEBI:128753"/>
    </ligand>
</feature>
<organism evidence="6 7">
    <name type="scientific">Pelovirga terrestris</name>
    <dbReference type="NCBI Taxonomy" id="2771352"/>
    <lineage>
        <taxon>Bacteria</taxon>
        <taxon>Pseudomonadati</taxon>
        <taxon>Thermodesulfobacteriota</taxon>
        <taxon>Desulfuromonadia</taxon>
        <taxon>Geobacterales</taxon>
        <taxon>Geobacteraceae</taxon>
        <taxon>Pelovirga</taxon>
    </lineage>
</organism>
<feature type="binding site" evidence="5">
    <location>
        <position position="224"/>
    </location>
    <ligand>
        <name>(2E)-4-hydroxy-3-methylbut-2-enyl diphosphate</name>
        <dbReference type="ChEBI" id="CHEBI:128753"/>
    </ligand>
</feature>
<feature type="binding site" evidence="5">
    <location>
        <position position="268"/>
    </location>
    <ligand>
        <name>isopentenyl diphosphate</name>
        <dbReference type="ChEBI" id="CHEBI:128769"/>
    </ligand>
</feature>
<dbReference type="GO" id="GO:0016114">
    <property type="term" value="P:terpenoid biosynthetic process"/>
    <property type="evidence" value="ECO:0007669"/>
    <property type="project" value="UniProtKB-UniRule"/>
</dbReference>
<protein>
    <recommendedName>
        <fullName evidence="5">4-hydroxy-3-methylbut-2-enyl diphosphate reductase</fullName>
        <shortName evidence="5">HMBPP reductase</shortName>
        <ecNumber evidence="5">1.17.7.4</ecNumber>
    </recommendedName>
</protein>
<accession>A0A8J6QN08</accession>
<dbReference type="Pfam" id="PF02401">
    <property type="entry name" value="LYTB"/>
    <property type="match status" value="1"/>
</dbReference>
<dbReference type="RefSeq" id="WP_191153628.1">
    <property type="nucleotide sequence ID" value="NZ_JACWUN010000001.1"/>
</dbReference>
<dbReference type="GO" id="GO:0019288">
    <property type="term" value="P:isopentenyl diphosphate biosynthetic process, methylerythritol 4-phosphate pathway"/>
    <property type="evidence" value="ECO:0007669"/>
    <property type="project" value="UniProtKB-UniRule"/>
</dbReference>
<feature type="binding site" evidence="5">
    <location>
        <position position="226"/>
    </location>
    <ligand>
        <name>dimethylallyl diphosphate</name>
        <dbReference type="ChEBI" id="CHEBI:57623"/>
    </ligand>
</feature>
<comment type="catalytic activity">
    <reaction evidence="5">
        <text>dimethylallyl diphosphate + 2 oxidized [2Fe-2S]-[ferredoxin] + H2O = (2E)-4-hydroxy-3-methylbut-2-enyl diphosphate + 2 reduced [2Fe-2S]-[ferredoxin] + 2 H(+)</text>
        <dbReference type="Rhea" id="RHEA:24825"/>
        <dbReference type="Rhea" id="RHEA-COMP:10000"/>
        <dbReference type="Rhea" id="RHEA-COMP:10001"/>
        <dbReference type="ChEBI" id="CHEBI:15377"/>
        <dbReference type="ChEBI" id="CHEBI:15378"/>
        <dbReference type="ChEBI" id="CHEBI:33737"/>
        <dbReference type="ChEBI" id="CHEBI:33738"/>
        <dbReference type="ChEBI" id="CHEBI:57623"/>
        <dbReference type="ChEBI" id="CHEBI:128753"/>
        <dbReference type="EC" id="1.17.7.4"/>
    </reaction>
</comment>
<keyword evidence="4 5" id="KW-0411">Iron-sulfur</keyword>
<keyword evidence="7" id="KW-1185">Reference proteome</keyword>
<dbReference type="PANTHER" id="PTHR30426">
    <property type="entry name" value="4-HYDROXY-3-METHYLBUT-2-ENYL DIPHOSPHATE REDUCTASE"/>
    <property type="match status" value="1"/>
</dbReference>
<dbReference type="HAMAP" id="MF_00191">
    <property type="entry name" value="IspH"/>
    <property type="match status" value="1"/>
</dbReference>
<dbReference type="NCBIfam" id="TIGR00216">
    <property type="entry name" value="ispH_lytB"/>
    <property type="match status" value="1"/>
</dbReference>
<feature type="binding site" evidence="5">
    <location>
        <position position="268"/>
    </location>
    <ligand>
        <name>dimethylallyl diphosphate</name>
        <dbReference type="ChEBI" id="CHEBI:57623"/>
    </ligand>
</feature>
<comment type="function">
    <text evidence="5">Catalyzes the conversion of 1-hydroxy-2-methyl-2-(E)-butenyl 4-diphosphate (HMBPP) into a mixture of isopentenyl diphosphate (IPP) and dimethylallyl diphosphate (DMAPP). Acts in the terminal step of the DOXP/MEP pathway for isoprenoid precursor biosynthesis.</text>
</comment>
<feature type="binding site" evidence="5">
    <location>
        <position position="167"/>
    </location>
    <ligand>
        <name>(2E)-4-hydroxy-3-methylbut-2-enyl diphosphate</name>
        <dbReference type="ChEBI" id="CHEBI:128753"/>
    </ligand>
</feature>
<comment type="pathway">
    <text evidence="5">Isoprenoid biosynthesis; dimethylallyl diphosphate biosynthesis; dimethylallyl diphosphate from (2E)-4-hydroxy-3-methylbutenyl diphosphate: step 1/1.</text>
</comment>
<evidence type="ECO:0000256" key="5">
    <source>
        <dbReference type="HAMAP-Rule" id="MF_00191"/>
    </source>
</evidence>
<feature type="binding site" evidence="5">
    <location>
        <position position="196"/>
    </location>
    <ligand>
        <name>[4Fe-4S] cluster</name>
        <dbReference type="ChEBI" id="CHEBI:49883"/>
    </ligand>
</feature>
<keyword evidence="3 5" id="KW-0408">Iron</keyword>
<feature type="active site" description="Proton donor" evidence="5">
    <location>
        <position position="129"/>
    </location>
</feature>
<dbReference type="Gene3D" id="3.40.1010.20">
    <property type="entry name" value="4-hydroxy-3-methylbut-2-enyl diphosphate reductase, catalytic domain"/>
    <property type="match status" value="2"/>
</dbReference>
<comment type="similarity">
    <text evidence="5">Belongs to the IspH family.</text>
</comment>
<dbReference type="GO" id="GO:0046872">
    <property type="term" value="F:metal ion binding"/>
    <property type="evidence" value="ECO:0007669"/>
    <property type="project" value="UniProtKB-KW"/>
</dbReference>
<comment type="cofactor">
    <cofactor evidence="5">
        <name>[4Fe-4S] cluster</name>
        <dbReference type="ChEBI" id="CHEBI:49883"/>
    </cofactor>
    <text evidence="5">Binds 1 [4Fe-4S] cluster per subunit.</text>
</comment>
<feature type="binding site" evidence="5">
    <location>
        <position position="224"/>
    </location>
    <ligand>
        <name>isopentenyl diphosphate</name>
        <dbReference type="ChEBI" id="CHEBI:128769"/>
    </ligand>
</feature>
<feature type="binding site" evidence="5">
    <location>
        <position position="44"/>
    </location>
    <ligand>
        <name>dimethylallyl diphosphate</name>
        <dbReference type="ChEBI" id="CHEBI:57623"/>
    </ligand>
</feature>
<name>A0A8J6QN08_9BACT</name>
<feature type="binding site" evidence="5">
    <location>
        <position position="224"/>
    </location>
    <ligand>
        <name>dimethylallyl diphosphate</name>
        <dbReference type="ChEBI" id="CHEBI:57623"/>
    </ligand>
</feature>
<evidence type="ECO:0000313" key="6">
    <source>
        <dbReference type="EMBL" id="MBD1399131.1"/>
    </source>
</evidence>
<comment type="caution">
    <text evidence="6">The sequence shown here is derived from an EMBL/GenBank/DDBJ whole genome shotgun (WGS) entry which is preliminary data.</text>
</comment>
<sequence length="284" mass="30981">MNVVRARSAGFCMGVSLALRKLDEMIEKEGTFSDNIYILGSIIHNPQVVEEYSAKGVITAESPDDIPPGSTVVIRAHGIPKRVQQSLINRGIRVVDATCPKVKDACLLIEQHTADDRILLLYGEQTHPEVKCLLSYAASGSFVFDNLDQCRAQPLDTSKKYCLAAQTTQDKGIFDAISADLAGRQDLDLTVLHTICDATKKRQGEAIRIAEQVDFMIVAGGFESSNTRRLAQVIESHGTKALHVETATQLPLDELRCYQSIGLTAGASTPKQIVDDIQSLLESL</sequence>
<comment type="catalytic activity">
    <reaction evidence="5">
        <text>isopentenyl diphosphate + 2 oxidized [2Fe-2S]-[ferredoxin] + H2O = (2E)-4-hydroxy-3-methylbut-2-enyl diphosphate + 2 reduced [2Fe-2S]-[ferredoxin] + 2 H(+)</text>
        <dbReference type="Rhea" id="RHEA:24488"/>
        <dbReference type="Rhea" id="RHEA-COMP:10000"/>
        <dbReference type="Rhea" id="RHEA-COMP:10001"/>
        <dbReference type="ChEBI" id="CHEBI:15377"/>
        <dbReference type="ChEBI" id="CHEBI:15378"/>
        <dbReference type="ChEBI" id="CHEBI:33737"/>
        <dbReference type="ChEBI" id="CHEBI:33738"/>
        <dbReference type="ChEBI" id="CHEBI:128753"/>
        <dbReference type="ChEBI" id="CHEBI:128769"/>
        <dbReference type="EC" id="1.17.7.4"/>
    </reaction>
</comment>
<dbReference type="Gene3D" id="3.40.50.11270">
    <property type="match status" value="1"/>
</dbReference>
<dbReference type="InterPro" id="IPR003451">
    <property type="entry name" value="LytB/IspH"/>
</dbReference>
<feature type="binding site" evidence="5">
    <location>
        <position position="268"/>
    </location>
    <ligand>
        <name>(2E)-4-hydroxy-3-methylbut-2-enyl diphosphate</name>
        <dbReference type="ChEBI" id="CHEBI:128753"/>
    </ligand>
</feature>
<keyword evidence="5" id="KW-0414">Isoprene biosynthesis</keyword>
<keyword evidence="1 5" id="KW-0004">4Fe-4S</keyword>
<reference evidence="6" key="1">
    <citation type="submission" date="2020-09" db="EMBL/GenBank/DDBJ databases">
        <title>Pelobacter alkaliphilus sp. nov., a novel anaerobic arsenate-reducing bacterium from terrestrial mud volcano.</title>
        <authorList>
            <person name="Khomyakova M.A."/>
            <person name="Merkel A.Y."/>
            <person name="Slobodkin A.I."/>
        </authorList>
    </citation>
    <scope>NUCLEOTIDE SEQUENCE</scope>
    <source>
        <strain evidence="6">M08fum</strain>
    </source>
</reference>
<dbReference type="GO" id="GO:0051745">
    <property type="term" value="F:4-hydroxy-3-methylbut-2-enyl diphosphate reductase activity"/>
    <property type="evidence" value="ECO:0007669"/>
    <property type="project" value="UniProtKB-UniRule"/>
</dbReference>
<keyword evidence="2 5" id="KW-0479">Metal-binding</keyword>
<feature type="binding site" evidence="5">
    <location>
        <position position="226"/>
    </location>
    <ligand>
        <name>isopentenyl diphosphate</name>
        <dbReference type="ChEBI" id="CHEBI:128769"/>
    </ligand>
</feature>
<evidence type="ECO:0000256" key="4">
    <source>
        <dbReference type="ARBA" id="ARBA00023014"/>
    </source>
</evidence>
<dbReference type="GO" id="GO:0050992">
    <property type="term" value="P:dimethylallyl diphosphate biosynthetic process"/>
    <property type="evidence" value="ECO:0007669"/>
    <property type="project" value="UniProtKB-UniRule"/>
</dbReference>